<evidence type="ECO:0000313" key="13">
    <source>
        <dbReference type="EMBL" id="NKI16777.1"/>
    </source>
</evidence>
<keyword evidence="8" id="KW-0653">Protein transport</keyword>
<dbReference type="EMBL" id="JAAWWK010000002">
    <property type="protein sequence ID" value="NKI16777.1"/>
    <property type="molecule type" value="Genomic_DNA"/>
</dbReference>
<keyword evidence="6" id="KW-0145">Chemotaxis</keyword>
<evidence type="ECO:0000313" key="14">
    <source>
        <dbReference type="Proteomes" id="UP000765845"/>
    </source>
</evidence>
<comment type="similarity">
    <text evidence="2">Belongs to the FliJ family.</text>
</comment>
<dbReference type="PANTHER" id="PTHR38786">
    <property type="entry name" value="FLAGELLAR FLIJ PROTEIN"/>
    <property type="match status" value="1"/>
</dbReference>
<evidence type="ECO:0000256" key="10">
    <source>
        <dbReference type="ARBA" id="ARBA00023225"/>
    </source>
</evidence>
<keyword evidence="13" id="KW-0969">Cilium</keyword>
<reference evidence="13 14" key="1">
    <citation type="submission" date="2020-04" db="EMBL/GenBank/DDBJ databases">
        <authorList>
            <person name="Yoon J."/>
        </authorList>
    </citation>
    <scope>NUCLEOTIDE SEQUENCE [LARGE SCALE GENOMIC DNA]</scope>
    <source>
        <strain evidence="13 14">KMU-166</strain>
    </source>
</reference>
<dbReference type="NCBIfam" id="TIGR02473">
    <property type="entry name" value="flagell_FliJ"/>
    <property type="match status" value="1"/>
</dbReference>
<name>A0ABX1GE54_9GAMM</name>
<organism evidence="13 14">
    <name type="scientific">Spongiibacter thalassae</name>
    <dbReference type="NCBI Taxonomy" id="2721624"/>
    <lineage>
        <taxon>Bacteria</taxon>
        <taxon>Pseudomonadati</taxon>
        <taxon>Pseudomonadota</taxon>
        <taxon>Gammaproteobacteria</taxon>
        <taxon>Cellvibrionales</taxon>
        <taxon>Spongiibacteraceae</taxon>
        <taxon>Spongiibacter</taxon>
    </lineage>
</organism>
<evidence type="ECO:0000256" key="3">
    <source>
        <dbReference type="ARBA" id="ARBA00020392"/>
    </source>
</evidence>
<proteinExistence type="inferred from homology"/>
<dbReference type="RefSeq" id="WP_168449328.1">
    <property type="nucleotide sequence ID" value="NZ_JAAWWK010000002.1"/>
</dbReference>
<evidence type="ECO:0000256" key="2">
    <source>
        <dbReference type="ARBA" id="ARBA00010004"/>
    </source>
</evidence>
<comment type="subcellular location">
    <subcellularLocation>
        <location evidence="1">Cell membrane</location>
        <topology evidence="1">Peripheral membrane protein</topology>
        <orientation evidence="1">Cytoplasmic side</orientation>
    </subcellularLocation>
</comment>
<evidence type="ECO:0000256" key="9">
    <source>
        <dbReference type="ARBA" id="ARBA00023136"/>
    </source>
</evidence>
<protein>
    <recommendedName>
        <fullName evidence="3">Flagellar FliJ protein</fullName>
    </recommendedName>
</protein>
<dbReference type="InterPro" id="IPR012823">
    <property type="entry name" value="Flagell_FliJ"/>
</dbReference>
<keyword evidence="10" id="KW-1006">Bacterial flagellum protein export</keyword>
<accession>A0ABX1GE54</accession>
<keyword evidence="11" id="KW-0175">Coiled coil</keyword>
<dbReference type="Pfam" id="PF02050">
    <property type="entry name" value="FliJ"/>
    <property type="match status" value="1"/>
</dbReference>
<feature type="coiled-coil region" evidence="11">
    <location>
        <begin position="80"/>
        <end position="132"/>
    </location>
</feature>
<keyword evidence="5" id="KW-1003">Cell membrane</keyword>
<keyword evidence="14" id="KW-1185">Reference proteome</keyword>
<evidence type="ECO:0000256" key="12">
    <source>
        <dbReference type="SAM" id="MobiDB-lite"/>
    </source>
</evidence>
<evidence type="ECO:0000256" key="8">
    <source>
        <dbReference type="ARBA" id="ARBA00022927"/>
    </source>
</evidence>
<dbReference type="InterPro" id="IPR053716">
    <property type="entry name" value="Flag_assembly_chemotaxis_eff"/>
</dbReference>
<feature type="region of interest" description="Disordered" evidence="12">
    <location>
        <begin position="1"/>
        <end position="21"/>
    </location>
</feature>
<evidence type="ECO:0000256" key="6">
    <source>
        <dbReference type="ARBA" id="ARBA00022500"/>
    </source>
</evidence>
<evidence type="ECO:0000256" key="11">
    <source>
        <dbReference type="SAM" id="Coils"/>
    </source>
</evidence>
<comment type="caution">
    <text evidence="13">The sequence shown here is derived from an EMBL/GenBank/DDBJ whole genome shotgun (WGS) entry which is preliminary data.</text>
</comment>
<dbReference type="InterPro" id="IPR052570">
    <property type="entry name" value="FliJ"/>
</dbReference>
<evidence type="ECO:0000256" key="4">
    <source>
        <dbReference type="ARBA" id="ARBA00022448"/>
    </source>
</evidence>
<keyword evidence="4" id="KW-0813">Transport</keyword>
<dbReference type="Proteomes" id="UP000765845">
    <property type="component" value="Unassembled WGS sequence"/>
</dbReference>
<keyword evidence="13" id="KW-0966">Cell projection</keyword>
<evidence type="ECO:0000256" key="5">
    <source>
        <dbReference type="ARBA" id="ARBA00022475"/>
    </source>
</evidence>
<dbReference type="Gene3D" id="1.10.287.1700">
    <property type="match status" value="1"/>
</dbReference>
<sequence length="154" mass="18448">MSERLKSERMKPVNALAERREKERARHFATMNTAHEVLESKLRDLEQYYEDYRNADAGHRQVDIQRLTETRQFLSTLSQAISLQREAVAASEKKLAAEREKWMAARRHSQNLENLSEKYRDQERQSALYAEQRSQDEMNSQRFVWRKMRQNNMA</sequence>
<evidence type="ECO:0000256" key="1">
    <source>
        <dbReference type="ARBA" id="ARBA00004413"/>
    </source>
</evidence>
<dbReference type="PANTHER" id="PTHR38786:SF1">
    <property type="entry name" value="FLAGELLAR FLIJ PROTEIN"/>
    <property type="match status" value="1"/>
</dbReference>
<keyword evidence="9" id="KW-0472">Membrane</keyword>
<gene>
    <name evidence="13" type="primary">fliJ</name>
    <name evidence="13" type="ORF">HCU74_05000</name>
</gene>
<keyword evidence="7" id="KW-1005">Bacterial flagellum biogenesis</keyword>
<evidence type="ECO:0000256" key="7">
    <source>
        <dbReference type="ARBA" id="ARBA00022795"/>
    </source>
</evidence>
<keyword evidence="13" id="KW-0282">Flagellum</keyword>